<keyword evidence="3 5" id="KW-0472">Membrane</keyword>
<dbReference type="PANTHER" id="PTHR12080">
    <property type="entry name" value="SIGNALING LYMPHOCYTIC ACTIVATION MOLECULE"/>
    <property type="match status" value="1"/>
</dbReference>
<dbReference type="Pfam" id="PF11465">
    <property type="entry name" value="Receptor_2B4"/>
    <property type="match status" value="1"/>
</dbReference>
<keyword evidence="4" id="KW-0325">Glycoprotein</keyword>
<gene>
    <name evidence="7" type="ORF">J0S82_020257</name>
</gene>
<accession>A0A8J5ZUY8</accession>
<dbReference type="InterPro" id="IPR007110">
    <property type="entry name" value="Ig-like_dom"/>
</dbReference>
<dbReference type="PROSITE" id="PS50835">
    <property type="entry name" value="IG_LIKE"/>
    <property type="match status" value="1"/>
</dbReference>
<protein>
    <submittedName>
        <fullName evidence="7">Natural killer cell receptor 2B4</fullName>
    </submittedName>
</protein>
<keyword evidence="8" id="KW-1185">Reference proteome</keyword>
<dbReference type="PANTHER" id="PTHR12080:SF56">
    <property type="entry name" value="NATURAL KILLER CELL RECEPTOR 2B4"/>
    <property type="match status" value="1"/>
</dbReference>
<evidence type="ECO:0000256" key="3">
    <source>
        <dbReference type="ARBA" id="ARBA00023136"/>
    </source>
</evidence>
<dbReference type="OrthoDB" id="8955135at2759"/>
<dbReference type="InterPro" id="IPR024303">
    <property type="entry name" value="NK_rcpt_2B4_Ig_dom"/>
</dbReference>
<evidence type="ECO:0000256" key="1">
    <source>
        <dbReference type="ARBA" id="ARBA00004370"/>
    </source>
</evidence>
<comment type="caution">
    <text evidence="7">The sequence shown here is derived from an EMBL/GenBank/DDBJ whole genome shotgun (WGS) entry which is preliminary data.</text>
</comment>
<organism evidence="7 8">
    <name type="scientific">Galemys pyrenaicus</name>
    <name type="common">Iberian desman</name>
    <name type="synonym">Pyrenean desman</name>
    <dbReference type="NCBI Taxonomy" id="202257"/>
    <lineage>
        <taxon>Eukaryota</taxon>
        <taxon>Metazoa</taxon>
        <taxon>Chordata</taxon>
        <taxon>Craniata</taxon>
        <taxon>Vertebrata</taxon>
        <taxon>Euteleostomi</taxon>
        <taxon>Mammalia</taxon>
        <taxon>Eutheria</taxon>
        <taxon>Laurasiatheria</taxon>
        <taxon>Eulipotyphla</taxon>
        <taxon>Talpidae</taxon>
        <taxon>Galemys</taxon>
    </lineage>
</organism>
<evidence type="ECO:0000313" key="8">
    <source>
        <dbReference type="Proteomes" id="UP000700334"/>
    </source>
</evidence>
<proteinExistence type="predicted"/>
<comment type="subcellular location">
    <subcellularLocation>
        <location evidence="1">Membrane</location>
    </subcellularLocation>
</comment>
<reference evidence="7" key="1">
    <citation type="journal article" date="2021" name="Evol. Appl.">
        <title>The genome of the Pyrenean desman and the effects of bottlenecks and inbreeding on the genomic landscape of an endangered species.</title>
        <authorList>
            <person name="Escoda L."/>
            <person name="Castresana J."/>
        </authorList>
    </citation>
    <scope>NUCLEOTIDE SEQUENCE</scope>
    <source>
        <strain evidence="7">IBE-C5619</strain>
    </source>
</reference>
<feature type="transmembrane region" description="Helical" evidence="5">
    <location>
        <begin position="158"/>
        <end position="183"/>
    </location>
</feature>
<evidence type="ECO:0000256" key="2">
    <source>
        <dbReference type="ARBA" id="ARBA00022729"/>
    </source>
</evidence>
<keyword evidence="2" id="KW-0732">Signal</keyword>
<dbReference type="AlphaFoldDB" id="A0A8J5ZUY8"/>
<dbReference type="GO" id="GO:0042288">
    <property type="term" value="F:MHC class I protein binding"/>
    <property type="evidence" value="ECO:0007669"/>
    <property type="project" value="TreeGrafter"/>
</dbReference>
<evidence type="ECO:0000259" key="6">
    <source>
        <dbReference type="PROSITE" id="PS50835"/>
    </source>
</evidence>
<feature type="domain" description="Ig-like" evidence="6">
    <location>
        <begin position="73"/>
        <end position="150"/>
    </location>
</feature>
<evidence type="ECO:0000256" key="5">
    <source>
        <dbReference type="SAM" id="Phobius"/>
    </source>
</evidence>
<dbReference type="InterPro" id="IPR015631">
    <property type="entry name" value="CD2/SLAM_rcpt"/>
</dbReference>
<dbReference type="GO" id="GO:0009897">
    <property type="term" value="C:external side of plasma membrane"/>
    <property type="evidence" value="ECO:0007669"/>
    <property type="project" value="TreeGrafter"/>
</dbReference>
<dbReference type="GO" id="GO:0002323">
    <property type="term" value="P:natural killer cell activation involved in immune response"/>
    <property type="evidence" value="ECO:0007669"/>
    <property type="project" value="TreeGrafter"/>
</dbReference>
<keyword evidence="5" id="KW-1133">Transmembrane helix</keyword>
<dbReference type="InterPro" id="IPR013783">
    <property type="entry name" value="Ig-like_fold"/>
</dbReference>
<name>A0A8J5ZUY8_GALPY</name>
<evidence type="ECO:0000313" key="7">
    <source>
        <dbReference type="EMBL" id="KAG8507796.1"/>
    </source>
</evidence>
<sequence>MLTWRNKSDPRYEDCTSPLFGNRLDFSVQDFALHVKEAQQRDSGLYRFELTQNTGAVEEICFQVSISEHVEKPQLQGRAEILEGGMCQVSLNCSVSRADGVSFAWHRGNEQIQGWRSRTQQEQVAANSLLVYTCSINNTVSWENSTLDLTGDCQKTDVLILISTVVPAVLLVTLLVATICFCVRKQKMKQPVFSPATTRERKNGVFSSAVRPEAEGDLGATNKALNEGLWPDELSVSHTGKADSSCPGRGPFGLVLGVGCGYCTHLLVPHLTLYPRAVWSGRPLLGVDKCGQTTACGQLQEWKPGK</sequence>
<dbReference type="Proteomes" id="UP000700334">
    <property type="component" value="Unassembled WGS sequence"/>
</dbReference>
<keyword evidence="5" id="KW-0812">Transmembrane</keyword>
<dbReference type="Gene3D" id="2.60.40.10">
    <property type="entry name" value="Immunoglobulins"/>
    <property type="match status" value="2"/>
</dbReference>
<evidence type="ECO:0000256" key="4">
    <source>
        <dbReference type="ARBA" id="ARBA00023180"/>
    </source>
</evidence>
<keyword evidence="7" id="KW-0675">Receptor</keyword>
<dbReference type="EMBL" id="JAGFMF010012092">
    <property type="protein sequence ID" value="KAG8507796.1"/>
    <property type="molecule type" value="Genomic_DNA"/>
</dbReference>